<reference evidence="2 4" key="2">
    <citation type="submission" date="2016-10" db="EMBL/GenBank/DDBJ databases">
        <authorList>
            <person name="Varghese N."/>
            <person name="Submissions S."/>
        </authorList>
    </citation>
    <scope>NUCLEOTIDE SEQUENCE [LARGE SCALE GENOMIC DNA]</scope>
    <source>
        <strain evidence="2 4">DSM 11855</strain>
    </source>
</reference>
<dbReference type="Proteomes" id="UP000323733">
    <property type="component" value="Unassembled WGS sequence"/>
</dbReference>
<dbReference type="EMBL" id="AP017646">
    <property type="protein sequence ID" value="BAW30062.1"/>
    <property type="molecule type" value="Genomic_DNA"/>
</dbReference>
<gene>
    <name evidence="1" type="ORF">MESMT1_2132</name>
    <name evidence="2" type="ORF">SAMN02910340_01667</name>
</gene>
<evidence type="ECO:0000313" key="2">
    <source>
        <dbReference type="EMBL" id="SFT66221.1"/>
    </source>
</evidence>
<protein>
    <submittedName>
        <fullName evidence="1">3-isopropylmalate dehydrogenase</fullName>
    </submittedName>
</protein>
<dbReference type="RefSeq" id="WP_048166539.1">
    <property type="nucleotide sequence ID" value="NZ_FPAO01000006.1"/>
</dbReference>
<keyword evidence="4" id="KW-1185">Reference proteome</keyword>
<accession>A0A3G9CUT2</accession>
<proteinExistence type="predicted"/>
<accession>A0A1I6ZU75</accession>
<organism evidence="2 4">
    <name type="scientific">Methanosarcina thermophila</name>
    <dbReference type="NCBI Taxonomy" id="2210"/>
    <lineage>
        <taxon>Archaea</taxon>
        <taxon>Methanobacteriati</taxon>
        <taxon>Methanobacteriota</taxon>
        <taxon>Stenosarchaea group</taxon>
        <taxon>Methanomicrobia</taxon>
        <taxon>Methanosarcinales</taxon>
        <taxon>Methanosarcinaceae</taxon>
        <taxon>Methanosarcina</taxon>
    </lineage>
</organism>
<dbReference type="GeneID" id="41601374"/>
<evidence type="ECO:0000313" key="3">
    <source>
        <dbReference type="Proteomes" id="UP000265557"/>
    </source>
</evidence>
<evidence type="ECO:0000313" key="1">
    <source>
        <dbReference type="EMBL" id="BAW30062.1"/>
    </source>
</evidence>
<dbReference type="AlphaFoldDB" id="A0A1I6ZU75"/>
<dbReference type="EMBL" id="FPAO01000006">
    <property type="protein sequence ID" value="SFT66221.1"/>
    <property type="molecule type" value="Genomic_DNA"/>
</dbReference>
<dbReference type="Proteomes" id="UP000265557">
    <property type="component" value="Chromosome"/>
</dbReference>
<sequence length="69" mass="7719">MIEARILKGKNVKECTGGLIFCSQITVDVDSERKSYDSVWQPHSVEIMTYSGFEIGKNHNLEEHSGTSS</sequence>
<reference evidence="1 3" key="1">
    <citation type="submission" date="2016-09" db="EMBL/GenBank/DDBJ databases">
        <title>Complete Genome Sequence of Methanosarcina thermophila MT-1.</title>
        <authorList>
            <person name="Kouzuma A."/>
        </authorList>
    </citation>
    <scope>NUCLEOTIDE SEQUENCE [LARGE SCALE GENOMIC DNA]</scope>
    <source>
        <strain evidence="1 3">MT-1</strain>
    </source>
</reference>
<name>A0A1I6ZU75_METTE</name>
<evidence type="ECO:0000313" key="4">
    <source>
        <dbReference type="Proteomes" id="UP000323733"/>
    </source>
</evidence>